<evidence type="ECO:0000256" key="3">
    <source>
        <dbReference type="ARBA" id="ARBA00023006"/>
    </source>
</evidence>
<dbReference type="Pfam" id="PF07855">
    <property type="entry name" value="ATG101"/>
    <property type="match status" value="1"/>
</dbReference>
<gene>
    <name evidence="4" type="primary">ABSGL_09963.1 scaffold 11783</name>
</gene>
<sequence length="190" mass="21917">MATNAREFGIEMTSIPKRHLRNVLQALLHSIFFHRLLVNVKPRELNVLDTTVSITDSWEVEALIEEKTNEFLSSLHDNTKQGKIAVLFYEKKSARNWFQITRTEELVCWERWTLTLGLAQDSPESQDGMCGRQLSQSLLEILKMANDHKENVPSITTIDGNPFPYRIVIPSRSESWSAMMRRLLVTDTLT</sequence>
<name>A0A163K401_ABSGL</name>
<evidence type="ECO:0000313" key="4">
    <source>
        <dbReference type="EMBL" id="SAM04103.1"/>
    </source>
</evidence>
<dbReference type="EMBL" id="LT554349">
    <property type="protein sequence ID" value="SAM04103.1"/>
    <property type="molecule type" value="Genomic_DNA"/>
</dbReference>
<dbReference type="GO" id="GO:0000407">
    <property type="term" value="C:phagophore assembly site"/>
    <property type="evidence" value="ECO:0007669"/>
    <property type="project" value="TreeGrafter"/>
</dbReference>
<dbReference type="OMA" id="VCWEIWT"/>
<reference evidence="4" key="1">
    <citation type="submission" date="2016-04" db="EMBL/GenBank/DDBJ databases">
        <authorList>
            <person name="Evans L.H."/>
            <person name="Alamgir A."/>
            <person name="Owens N."/>
            <person name="Weber N.D."/>
            <person name="Virtaneva K."/>
            <person name="Barbian K."/>
            <person name="Babar A."/>
            <person name="Rosenke K."/>
        </authorList>
    </citation>
    <scope>NUCLEOTIDE SEQUENCE [LARGE SCALE GENOMIC DNA]</scope>
    <source>
        <strain evidence="4">CBS 101.48</strain>
    </source>
</reference>
<dbReference type="InterPro" id="IPR012445">
    <property type="entry name" value="ATG101"/>
</dbReference>
<dbReference type="FunCoup" id="A0A163K401">
    <property type="interactions" value="296"/>
</dbReference>
<proteinExistence type="inferred from homology"/>
<dbReference type="STRING" id="4829.A0A163K401"/>
<evidence type="ECO:0000256" key="2">
    <source>
        <dbReference type="ARBA" id="ARBA00018874"/>
    </source>
</evidence>
<protein>
    <recommendedName>
        <fullName evidence="2">Autophagy-related protein 101</fullName>
    </recommendedName>
</protein>
<keyword evidence="3" id="KW-0072">Autophagy</keyword>
<evidence type="ECO:0000256" key="1">
    <source>
        <dbReference type="ARBA" id="ARBA00007130"/>
    </source>
</evidence>
<dbReference type="InParanoid" id="A0A163K401"/>
<organism evidence="4">
    <name type="scientific">Absidia glauca</name>
    <name type="common">Pin mould</name>
    <dbReference type="NCBI Taxonomy" id="4829"/>
    <lineage>
        <taxon>Eukaryota</taxon>
        <taxon>Fungi</taxon>
        <taxon>Fungi incertae sedis</taxon>
        <taxon>Mucoromycota</taxon>
        <taxon>Mucoromycotina</taxon>
        <taxon>Mucoromycetes</taxon>
        <taxon>Mucorales</taxon>
        <taxon>Cunninghamellaceae</taxon>
        <taxon>Absidia</taxon>
    </lineage>
</organism>
<dbReference type="PANTHER" id="PTHR13292:SF0">
    <property type="entry name" value="AUTOPHAGY-RELATED PROTEIN 101"/>
    <property type="match status" value="1"/>
</dbReference>
<dbReference type="GO" id="GO:0019901">
    <property type="term" value="F:protein kinase binding"/>
    <property type="evidence" value="ECO:0007669"/>
    <property type="project" value="TreeGrafter"/>
</dbReference>
<evidence type="ECO:0000313" key="5">
    <source>
        <dbReference type="Proteomes" id="UP000078561"/>
    </source>
</evidence>
<dbReference type="AlphaFoldDB" id="A0A163K401"/>
<dbReference type="OrthoDB" id="10259639at2759"/>
<keyword evidence="5" id="KW-1185">Reference proteome</keyword>
<dbReference type="PANTHER" id="PTHR13292">
    <property type="entry name" value="AUTOPHAGY-RELATED PROTEIN 101"/>
    <property type="match status" value="1"/>
</dbReference>
<comment type="similarity">
    <text evidence="1">Belongs to the ATG101 family.</text>
</comment>
<dbReference type="Proteomes" id="UP000078561">
    <property type="component" value="Unassembled WGS sequence"/>
</dbReference>
<dbReference type="GO" id="GO:1990316">
    <property type="term" value="C:Atg1/ULK1 kinase complex"/>
    <property type="evidence" value="ECO:0007669"/>
    <property type="project" value="TreeGrafter"/>
</dbReference>
<dbReference type="GO" id="GO:0000045">
    <property type="term" value="P:autophagosome assembly"/>
    <property type="evidence" value="ECO:0007669"/>
    <property type="project" value="TreeGrafter"/>
</dbReference>
<accession>A0A163K401</accession>